<proteinExistence type="predicted"/>
<evidence type="ECO:0000313" key="1">
    <source>
        <dbReference type="EMBL" id="STX52341.1"/>
    </source>
</evidence>
<sequence length="69" mass="7693">MFNSCVGVLALQEVPDPNSQNFKYLVDKLKYLVGDSNLIDVDALKSQWLKTGTHAFGTSVLYNPNIFTL</sequence>
<protein>
    <submittedName>
        <fullName evidence="1">Uncharacterized protein</fullName>
    </submittedName>
</protein>
<dbReference type="OrthoDB" id="5651784at2"/>
<reference evidence="1 2" key="1">
    <citation type="submission" date="2018-06" db="EMBL/GenBank/DDBJ databases">
        <authorList>
            <consortium name="Pathogen Informatics"/>
            <person name="Doyle S."/>
        </authorList>
    </citation>
    <scope>NUCLEOTIDE SEQUENCE [LARGE SCALE GENOMIC DNA]</scope>
    <source>
        <strain evidence="1 2">NCTC13316</strain>
    </source>
</reference>
<dbReference type="Proteomes" id="UP000254794">
    <property type="component" value="Unassembled WGS sequence"/>
</dbReference>
<dbReference type="RefSeq" id="WP_115331906.1">
    <property type="nucleotide sequence ID" value="NZ_CAAAHP010000005.1"/>
</dbReference>
<organism evidence="1 2">
    <name type="scientific">Legionella busanensis</name>
    <dbReference type="NCBI Taxonomy" id="190655"/>
    <lineage>
        <taxon>Bacteria</taxon>
        <taxon>Pseudomonadati</taxon>
        <taxon>Pseudomonadota</taxon>
        <taxon>Gammaproteobacteria</taxon>
        <taxon>Legionellales</taxon>
        <taxon>Legionellaceae</taxon>
        <taxon>Legionella</taxon>
    </lineage>
</organism>
<dbReference type="AlphaFoldDB" id="A0A378JNQ0"/>
<evidence type="ECO:0000313" key="2">
    <source>
        <dbReference type="Proteomes" id="UP000254794"/>
    </source>
</evidence>
<keyword evidence="2" id="KW-1185">Reference proteome</keyword>
<dbReference type="EMBL" id="UGOD01000001">
    <property type="protein sequence ID" value="STX52341.1"/>
    <property type="molecule type" value="Genomic_DNA"/>
</dbReference>
<accession>A0A378JNQ0</accession>
<gene>
    <name evidence="1" type="ORF">NCTC13316_02454</name>
</gene>
<name>A0A378JNQ0_9GAMM</name>